<keyword evidence="1" id="KW-0472">Membrane</keyword>
<feature type="transmembrane region" description="Helical" evidence="1">
    <location>
        <begin position="157"/>
        <end position="174"/>
    </location>
</feature>
<dbReference type="EMBL" id="CP106879">
    <property type="protein sequence ID" value="UYC82055.1"/>
    <property type="molecule type" value="Genomic_DNA"/>
</dbReference>
<keyword evidence="1" id="KW-0812">Transmembrane</keyword>
<feature type="transmembrane region" description="Helical" evidence="1">
    <location>
        <begin position="79"/>
        <end position="98"/>
    </location>
</feature>
<evidence type="ECO:0000313" key="2">
    <source>
        <dbReference type="EMBL" id="UYC82055.1"/>
    </source>
</evidence>
<dbReference type="Proteomes" id="UP001062223">
    <property type="component" value="Chromosome"/>
</dbReference>
<protein>
    <submittedName>
        <fullName evidence="2">Uncharacterized protein</fullName>
    </submittedName>
</protein>
<feature type="transmembrane region" description="Helical" evidence="1">
    <location>
        <begin position="43"/>
        <end position="59"/>
    </location>
</feature>
<evidence type="ECO:0000256" key="1">
    <source>
        <dbReference type="SAM" id="Phobius"/>
    </source>
</evidence>
<keyword evidence="1" id="KW-1133">Transmembrane helix</keyword>
<reference evidence="2" key="1">
    <citation type="submission" date="2022-09" db="EMBL/GenBank/DDBJ databases">
        <title>Taxonomy of Curtobacterium flaccumfaciens.</title>
        <authorList>
            <person name="Osdaghi E."/>
            <person name="Taghavi S.M."/>
            <person name="Hamidizade M."/>
            <person name="Abachi H."/>
            <person name="Fazliarab A."/>
            <person name="Baeyen S."/>
            <person name="Portier P."/>
            <person name="Van Vaerenbergh J."/>
            <person name="Jacques M.-A."/>
        </authorList>
    </citation>
    <scope>NUCLEOTIDE SEQUENCE</scope>
    <source>
        <strain evidence="2">AGQB46</strain>
    </source>
</reference>
<dbReference type="AlphaFoldDB" id="A0A9Q9PA48"/>
<feature type="transmembrane region" description="Helical" evidence="1">
    <location>
        <begin position="180"/>
        <end position="199"/>
    </location>
</feature>
<accession>A0A9Q9PA48</accession>
<name>A0A9Q9PA48_9MICO</name>
<dbReference type="KEGG" id="cpoi:OE229_06210"/>
<gene>
    <name evidence="2" type="ORF">OE229_06210</name>
</gene>
<proteinExistence type="predicted"/>
<dbReference type="RefSeq" id="WP_209133192.1">
    <property type="nucleotide sequence ID" value="NZ_CP106879.1"/>
</dbReference>
<evidence type="ECO:0000313" key="3">
    <source>
        <dbReference type="Proteomes" id="UP001062223"/>
    </source>
</evidence>
<sequence>MSTPAPHEFAGATVSEETWQQVEDRLAGAPVGPRVRRSMVRRVIWIVLAVVAAVAAGWLSAEHLPRFELPSTGSGLPDWAFFVIVPLMIVGPVCWVTATVRGGGQFQSALSDPMLGLPRAVRRRIERMARGQQPADPQHRTALVALAGRRLGQSTSTFWLALGWTPFAFAQFLLNWATMFGLLYALLTVFFLAMLLWTVSKRKQWRAFLQETEPRAGAEPAPAS</sequence>
<organism evidence="2 3">
    <name type="scientific">Curtobacterium poinsettiae</name>
    <dbReference type="NCBI Taxonomy" id="159612"/>
    <lineage>
        <taxon>Bacteria</taxon>
        <taxon>Bacillati</taxon>
        <taxon>Actinomycetota</taxon>
        <taxon>Actinomycetes</taxon>
        <taxon>Micrococcales</taxon>
        <taxon>Microbacteriaceae</taxon>
        <taxon>Curtobacterium</taxon>
    </lineage>
</organism>